<comment type="caution">
    <text evidence="8">The sequence shown here is derived from an EMBL/GenBank/DDBJ whole genome shotgun (WGS) entry which is preliminary data.</text>
</comment>
<evidence type="ECO:0000313" key="9">
    <source>
        <dbReference type="Proteomes" id="UP000193218"/>
    </source>
</evidence>
<dbReference type="InterPro" id="IPR036259">
    <property type="entry name" value="MFS_trans_sf"/>
</dbReference>
<dbReference type="Proteomes" id="UP000193218">
    <property type="component" value="Unassembled WGS sequence"/>
</dbReference>
<dbReference type="RefSeq" id="XP_021867629.1">
    <property type="nucleotide sequence ID" value="XM_022017334.1"/>
</dbReference>
<dbReference type="STRING" id="4999.A0A1Y1U5G0"/>
<protein>
    <submittedName>
        <fullName evidence="8">Major facilitator superfamily domain-containing protein</fullName>
    </submittedName>
</protein>
<dbReference type="PANTHER" id="PTHR43791">
    <property type="entry name" value="PERMEASE-RELATED"/>
    <property type="match status" value="1"/>
</dbReference>
<keyword evidence="3 6" id="KW-0812">Transmembrane</keyword>
<evidence type="ECO:0000256" key="4">
    <source>
        <dbReference type="ARBA" id="ARBA00022989"/>
    </source>
</evidence>
<proteinExistence type="predicted"/>
<evidence type="ECO:0000256" key="5">
    <source>
        <dbReference type="ARBA" id="ARBA00023136"/>
    </source>
</evidence>
<evidence type="ECO:0000259" key="7">
    <source>
        <dbReference type="PROSITE" id="PS50850"/>
    </source>
</evidence>
<keyword evidence="2" id="KW-0813">Transport</keyword>
<evidence type="ECO:0000256" key="3">
    <source>
        <dbReference type="ARBA" id="ARBA00022692"/>
    </source>
</evidence>
<dbReference type="EMBL" id="NBSH01000029">
    <property type="protein sequence ID" value="ORX33271.1"/>
    <property type="molecule type" value="Genomic_DNA"/>
</dbReference>
<dbReference type="SUPFAM" id="SSF103473">
    <property type="entry name" value="MFS general substrate transporter"/>
    <property type="match status" value="1"/>
</dbReference>
<feature type="transmembrane region" description="Helical" evidence="6">
    <location>
        <begin position="104"/>
        <end position="123"/>
    </location>
</feature>
<keyword evidence="9" id="KW-1185">Reference proteome</keyword>
<organism evidence="8 9">
    <name type="scientific">Kockovaella imperatae</name>
    <dbReference type="NCBI Taxonomy" id="4999"/>
    <lineage>
        <taxon>Eukaryota</taxon>
        <taxon>Fungi</taxon>
        <taxon>Dikarya</taxon>
        <taxon>Basidiomycota</taxon>
        <taxon>Agaricomycotina</taxon>
        <taxon>Tremellomycetes</taxon>
        <taxon>Tremellales</taxon>
        <taxon>Cuniculitremaceae</taxon>
        <taxon>Kockovaella</taxon>
    </lineage>
</organism>
<feature type="transmembrane region" description="Helical" evidence="6">
    <location>
        <begin position="358"/>
        <end position="380"/>
    </location>
</feature>
<evidence type="ECO:0000256" key="6">
    <source>
        <dbReference type="SAM" id="Phobius"/>
    </source>
</evidence>
<feature type="transmembrane region" description="Helical" evidence="6">
    <location>
        <begin position="192"/>
        <end position="211"/>
    </location>
</feature>
<dbReference type="GO" id="GO:0022857">
    <property type="term" value="F:transmembrane transporter activity"/>
    <property type="evidence" value="ECO:0007669"/>
    <property type="project" value="InterPro"/>
</dbReference>
<keyword evidence="5 6" id="KW-0472">Membrane</keyword>
<dbReference type="PROSITE" id="PS50850">
    <property type="entry name" value="MFS"/>
    <property type="match status" value="1"/>
</dbReference>
<feature type="transmembrane region" description="Helical" evidence="6">
    <location>
        <begin position="386"/>
        <end position="407"/>
    </location>
</feature>
<keyword evidence="4 6" id="KW-1133">Transmembrane helix</keyword>
<evidence type="ECO:0000256" key="1">
    <source>
        <dbReference type="ARBA" id="ARBA00004141"/>
    </source>
</evidence>
<dbReference type="AlphaFoldDB" id="A0A1Y1U5G0"/>
<dbReference type="GO" id="GO:0016020">
    <property type="term" value="C:membrane"/>
    <property type="evidence" value="ECO:0007669"/>
    <property type="project" value="UniProtKB-SubCell"/>
</dbReference>
<feature type="transmembrane region" description="Helical" evidence="6">
    <location>
        <begin position="330"/>
        <end position="351"/>
    </location>
</feature>
<evidence type="ECO:0000256" key="2">
    <source>
        <dbReference type="ARBA" id="ARBA00022448"/>
    </source>
</evidence>
<feature type="transmembrane region" description="Helical" evidence="6">
    <location>
        <begin position="419"/>
        <end position="435"/>
    </location>
</feature>
<feature type="transmembrane region" description="Helical" evidence="6">
    <location>
        <begin position="130"/>
        <end position="150"/>
    </location>
</feature>
<evidence type="ECO:0000313" key="8">
    <source>
        <dbReference type="EMBL" id="ORX33271.1"/>
    </source>
</evidence>
<dbReference type="InParanoid" id="A0A1Y1U5G0"/>
<feature type="transmembrane region" description="Helical" evidence="6">
    <location>
        <begin position="156"/>
        <end position="180"/>
    </location>
</feature>
<feature type="domain" description="Major facilitator superfamily (MFS) profile" evidence="7">
    <location>
        <begin position="64"/>
        <end position="478"/>
    </location>
</feature>
<dbReference type="InterPro" id="IPR020846">
    <property type="entry name" value="MFS_dom"/>
</dbReference>
<dbReference type="Pfam" id="PF07690">
    <property type="entry name" value="MFS_1"/>
    <property type="match status" value="1"/>
</dbReference>
<dbReference type="InterPro" id="IPR011701">
    <property type="entry name" value="MFS"/>
</dbReference>
<dbReference type="FunFam" id="1.20.1250.20:FF:000013">
    <property type="entry name" value="MFS general substrate transporter"/>
    <property type="match status" value="1"/>
</dbReference>
<reference evidence="8 9" key="1">
    <citation type="submission" date="2017-03" db="EMBL/GenBank/DDBJ databases">
        <title>Widespread Adenine N6-methylation of Active Genes in Fungi.</title>
        <authorList>
            <consortium name="DOE Joint Genome Institute"/>
            <person name="Mondo S.J."/>
            <person name="Dannebaum R.O."/>
            <person name="Kuo R.C."/>
            <person name="Louie K.B."/>
            <person name="Bewick A.J."/>
            <person name="Labutti K."/>
            <person name="Haridas S."/>
            <person name="Kuo A."/>
            <person name="Salamov A."/>
            <person name="Ahrendt S.R."/>
            <person name="Lau R."/>
            <person name="Bowen B.P."/>
            <person name="Lipzen A."/>
            <person name="Sullivan W."/>
            <person name="Andreopoulos W.B."/>
            <person name="Clum A."/>
            <person name="Lindquist E."/>
            <person name="Daum C."/>
            <person name="Northen T.R."/>
            <person name="Ramamoorthy G."/>
            <person name="Schmitz R.J."/>
            <person name="Gryganskyi A."/>
            <person name="Culley D."/>
            <person name="Magnuson J."/>
            <person name="James T.Y."/>
            <person name="O'Malley M.A."/>
            <person name="Stajich J.E."/>
            <person name="Spatafora J.W."/>
            <person name="Visel A."/>
            <person name="Grigoriev I.V."/>
        </authorList>
    </citation>
    <scope>NUCLEOTIDE SEQUENCE [LARGE SCALE GENOMIC DNA]</scope>
    <source>
        <strain evidence="8 9">NRRL Y-17943</strain>
    </source>
</reference>
<feature type="transmembrane region" description="Helical" evidence="6">
    <location>
        <begin position="293"/>
        <end position="318"/>
    </location>
</feature>
<name>A0A1Y1U5G0_9TREE</name>
<dbReference type="OrthoDB" id="2962993at2759"/>
<dbReference type="FunCoup" id="A0A1Y1U5G0">
    <property type="interactions" value="66"/>
</dbReference>
<gene>
    <name evidence="8" type="ORF">BD324DRAFT_640326</name>
</gene>
<sequence>MQGEKHTTYGEDAQTSIHAFEPSHKNPTGVPDHQSELAAQIAAMSPEEYAEAERKLLRKMDLNIIPWITLLYLMSFLDRVNIGVGKLTGLVKELHLTSLEYSNASMIFFVSYVAFEVPSNLVLKKFRPSRWIPFTMVCWSIFQICMGLVTNYSQLLALRFCLGFFESGLFPGLNFFLTGWYRREEINRRCSIFFAGAVLAGAFGGILGYAFSRMAGVGGKMGWTWVFVWEGLLTFVIAVASFWMVHDWPDRAKFLTPLERELVLYRLKGEQGLAGEGKFSISVVWSALKDWKVYVMALCYAGAAEPLYSGSLFSPTIIASLGRFTTPQSLLLSAPPYVLMFITTVGTAFLSDRFRVRGLFLMFWSFLACIGYIMLMTVSFKVPGVLYFAVFITAGSVGPLIGTTIAWTGNTWGNHYKKAVAMGIVFMSGNAGGIYSSEAYRIKDAPRYLPGHGTALAFCALNFICAGILTIYFRRENKRRDMLYGPPPALHEGHLYDSPEYLAKWGLEGMTREEIVALGDKHPAFRYML</sequence>
<dbReference type="PANTHER" id="PTHR43791:SF19">
    <property type="entry name" value="TRANSPORTER, PUTATIVE (AFU_ORTHOLOGUE AFUA_1G01812)-RELATED"/>
    <property type="match status" value="1"/>
</dbReference>
<comment type="subcellular location">
    <subcellularLocation>
        <location evidence="1">Membrane</location>
        <topology evidence="1">Multi-pass membrane protein</topology>
    </subcellularLocation>
</comment>
<accession>A0A1Y1U5G0</accession>
<feature type="transmembrane region" description="Helical" evidence="6">
    <location>
        <begin position="64"/>
        <end position="84"/>
    </location>
</feature>
<feature type="transmembrane region" description="Helical" evidence="6">
    <location>
        <begin position="223"/>
        <end position="245"/>
    </location>
</feature>
<feature type="transmembrane region" description="Helical" evidence="6">
    <location>
        <begin position="455"/>
        <end position="473"/>
    </location>
</feature>
<dbReference type="GeneID" id="33559143"/>
<dbReference type="FunFam" id="1.20.1250.20:FF:000034">
    <property type="entry name" value="MFS general substrate transporter"/>
    <property type="match status" value="1"/>
</dbReference>
<dbReference type="Gene3D" id="1.20.1250.20">
    <property type="entry name" value="MFS general substrate transporter like domains"/>
    <property type="match status" value="2"/>
</dbReference>